<evidence type="ECO:0000256" key="1">
    <source>
        <dbReference type="SAM" id="MobiDB-lite"/>
    </source>
</evidence>
<evidence type="ECO:0000313" key="4">
    <source>
        <dbReference type="Proteomes" id="UP000440732"/>
    </source>
</evidence>
<evidence type="ECO:0000313" key="5">
    <source>
        <dbReference type="Proteomes" id="UP000488956"/>
    </source>
</evidence>
<proteinExistence type="predicted"/>
<dbReference type="Proteomes" id="UP000440732">
    <property type="component" value="Unassembled WGS sequence"/>
</dbReference>
<feature type="region of interest" description="Disordered" evidence="1">
    <location>
        <begin position="95"/>
        <end position="115"/>
    </location>
</feature>
<dbReference type="EMBL" id="QXGA01007473">
    <property type="protein sequence ID" value="KAE9060119.1"/>
    <property type="molecule type" value="Genomic_DNA"/>
</dbReference>
<organism evidence="3 4">
    <name type="scientific">Phytophthora fragariae</name>
    <dbReference type="NCBI Taxonomy" id="53985"/>
    <lineage>
        <taxon>Eukaryota</taxon>
        <taxon>Sar</taxon>
        <taxon>Stramenopiles</taxon>
        <taxon>Oomycota</taxon>
        <taxon>Peronosporomycetes</taxon>
        <taxon>Peronosporales</taxon>
        <taxon>Peronosporaceae</taxon>
        <taxon>Phytophthora</taxon>
    </lineage>
</organism>
<name>A0A6A3PGP8_9STRA</name>
<feature type="non-terminal residue" evidence="3">
    <location>
        <position position="115"/>
    </location>
</feature>
<evidence type="ECO:0000313" key="3">
    <source>
        <dbReference type="EMBL" id="KAE9060119.1"/>
    </source>
</evidence>
<dbReference type="Proteomes" id="UP000488956">
    <property type="component" value="Unassembled WGS sequence"/>
</dbReference>
<gene>
    <name evidence="3" type="ORF">PF006_g31726</name>
    <name evidence="2" type="ORF">PF010_g31424</name>
</gene>
<comment type="caution">
    <text evidence="3">The sequence shown here is derived from an EMBL/GenBank/DDBJ whole genome shotgun (WGS) entry which is preliminary data.</text>
</comment>
<reference evidence="3 4" key="1">
    <citation type="submission" date="2018-08" db="EMBL/GenBank/DDBJ databases">
        <title>Genomic investigation of the strawberry pathogen Phytophthora fragariae indicates pathogenicity is determined by transcriptional variation in three key races.</title>
        <authorList>
            <person name="Adams T.M."/>
            <person name="Armitage A.D."/>
            <person name="Sobczyk M.K."/>
            <person name="Bates H.J."/>
            <person name="Dunwell J.M."/>
            <person name="Nellist C.F."/>
            <person name="Harrison R.J."/>
        </authorList>
    </citation>
    <scope>NUCLEOTIDE SEQUENCE [LARGE SCALE GENOMIC DNA]</scope>
    <source>
        <strain evidence="3 4">NOV-5</strain>
        <strain evidence="2 5">ONT-3</strain>
    </source>
</reference>
<evidence type="ECO:0000313" key="2">
    <source>
        <dbReference type="EMBL" id="KAE9057315.1"/>
    </source>
</evidence>
<dbReference type="EMBL" id="QXFX01007137">
    <property type="protein sequence ID" value="KAE9057315.1"/>
    <property type="molecule type" value="Genomic_DNA"/>
</dbReference>
<accession>A0A6A3PGP8</accession>
<feature type="compositionally biased region" description="Basic and acidic residues" evidence="1">
    <location>
        <begin position="101"/>
        <end position="115"/>
    </location>
</feature>
<sequence length="115" mass="12562">MQGVPGAAEVVYEDFGMSKKIIKDEEDRRERRTQEAALVTEADVVASISVPLDSGRDAALLVSPVTTTEEVGPSVVRSIARLTVYEMLKDYKNGKLGTVGPEERTPDREEAIKTP</sequence>
<protein>
    <submittedName>
        <fullName evidence="3">Uncharacterized protein</fullName>
    </submittedName>
</protein>
<dbReference type="AlphaFoldDB" id="A0A6A3PGP8"/>